<reference evidence="3 4" key="1">
    <citation type="submission" date="2020-01" db="EMBL/GenBank/DDBJ databases">
        <authorList>
            <person name="Gupta K D."/>
        </authorList>
    </citation>
    <scope>NUCLEOTIDE SEQUENCE [LARGE SCALE GENOMIC DNA]</scope>
</reference>
<keyword evidence="2" id="KW-0812">Transmembrane</keyword>
<evidence type="ECO:0000256" key="1">
    <source>
        <dbReference type="SAM" id="MobiDB-lite"/>
    </source>
</evidence>
<evidence type="ECO:0000256" key="2">
    <source>
        <dbReference type="SAM" id="Phobius"/>
    </source>
</evidence>
<feature type="compositionally biased region" description="Low complexity" evidence="1">
    <location>
        <begin position="57"/>
        <end position="82"/>
    </location>
</feature>
<feature type="compositionally biased region" description="Gly residues" evidence="1">
    <location>
        <begin position="246"/>
        <end position="257"/>
    </location>
</feature>
<keyword evidence="4" id="KW-1185">Reference proteome</keyword>
<dbReference type="EMBL" id="CACVBS010000104">
    <property type="protein sequence ID" value="CAA7271283.1"/>
    <property type="molecule type" value="Genomic_DNA"/>
</dbReference>
<keyword evidence="2" id="KW-0472">Membrane</keyword>
<feature type="compositionally biased region" description="Low complexity" evidence="1">
    <location>
        <begin position="160"/>
        <end position="191"/>
    </location>
</feature>
<accession>A0A8S0X9H1</accession>
<dbReference type="GO" id="GO:0005884">
    <property type="term" value="C:actin filament"/>
    <property type="evidence" value="ECO:0007669"/>
    <property type="project" value="TreeGrafter"/>
</dbReference>
<dbReference type="OrthoDB" id="5340910at2759"/>
<gene>
    <name evidence="3" type="ORF">AAE3_LOCUS13527</name>
</gene>
<feature type="region of interest" description="Disordered" evidence="1">
    <location>
        <begin position="437"/>
        <end position="473"/>
    </location>
</feature>
<dbReference type="Proteomes" id="UP000467700">
    <property type="component" value="Unassembled WGS sequence"/>
</dbReference>
<protein>
    <recommendedName>
        <fullName evidence="5">SH3 domain-containing protein</fullName>
    </recommendedName>
</protein>
<feature type="compositionally biased region" description="Gly residues" evidence="1">
    <location>
        <begin position="143"/>
        <end position="159"/>
    </location>
</feature>
<evidence type="ECO:0000313" key="4">
    <source>
        <dbReference type="Proteomes" id="UP000467700"/>
    </source>
</evidence>
<proteinExistence type="predicted"/>
<feature type="compositionally biased region" description="Polar residues" evidence="1">
    <location>
        <begin position="446"/>
        <end position="465"/>
    </location>
</feature>
<dbReference type="PANTHER" id="PTHR48226">
    <property type="entry name" value="OS06G0326200 PROTEIN"/>
    <property type="match status" value="1"/>
</dbReference>
<dbReference type="SUPFAM" id="SSF50044">
    <property type="entry name" value="SH3-domain"/>
    <property type="match status" value="1"/>
</dbReference>
<dbReference type="PANTHER" id="PTHR48226:SF1">
    <property type="entry name" value="WAS_WASL-INTERACTING PROTEIN FAMILY MEMBER 1"/>
    <property type="match status" value="1"/>
</dbReference>
<evidence type="ECO:0008006" key="5">
    <source>
        <dbReference type="Google" id="ProtNLM"/>
    </source>
</evidence>
<feature type="compositionally biased region" description="Gly residues" evidence="1">
    <location>
        <begin position="83"/>
        <end position="118"/>
    </location>
</feature>
<comment type="caution">
    <text evidence="3">The sequence shown here is derived from an EMBL/GenBank/DDBJ whole genome shotgun (WGS) entry which is preliminary data.</text>
</comment>
<feature type="compositionally biased region" description="Low complexity" evidence="1">
    <location>
        <begin position="217"/>
        <end position="245"/>
    </location>
</feature>
<feature type="transmembrane region" description="Helical" evidence="2">
    <location>
        <begin position="274"/>
        <end position="294"/>
    </location>
</feature>
<dbReference type="Gene3D" id="2.30.30.40">
    <property type="entry name" value="SH3 Domains"/>
    <property type="match status" value="1"/>
</dbReference>
<dbReference type="GO" id="GO:0030048">
    <property type="term" value="P:actin filament-based movement"/>
    <property type="evidence" value="ECO:0007669"/>
    <property type="project" value="TreeGrafter"/>
</dbReference>
<organism evidence="3 4">
    <name type="scientific">Cyclocybe aegerita</name>
    <name type="common">Black poplar mushroom</name>
    <name type="synonym">Agrocybe aegerita</name>
    <dbReference type="NCBI Taxonomy" id="1973307"/>
    <lineage>
        <taxon>Eukaryota</taxon>
        <taxon>Fungi</taxon>
        <taxon>Dikarya</taxon>
        <taxon>Basidiomycota</taxon>
        <taxon>Agaricomycotina</taxon>
        <taxon>Agaricomycetes</taxon>
        <taxon>Agaricomycetidae</taxon>
        <taxon>Agaricales</taxon>
        <taxon>Agaricineae</taxon>
        <taxon>Bolbitiaceae</taxon>
        <taxon>Cyclocybe</taxon>
    </lineage>
</organism>
<keyword evidence="2" id="KW-1133">Transmembrane helix</keyword>
<feature type="compositionally biased region" description="Low complexity" evidence="1">
    <location>
        <begin position="132"/>
        <end position="142"/>
    </location>
</feature>
<dbReference type="AlphaFoldDB" id="A0A8S0X9H1"/>
<dbReference type="InterPro" id="IPR036028">
    <property type="entry name" value="SH3-like_dom_sf"/>
</dbReference>
<evidence type="ECO:0000313" key="3">
    <source>
        <dbReference type="EMBL" id="CAA7271283.1"/>
    </source>
</evidence>
<dbReference type="InterPro" id="IPR053099">
    <property type="entry name" value="WAS/WASL-interacting_domain"/>
</dbReference>
<sequence>MRIIARPAGDHHAVIGRSLANKTLNAREPALINLPIPLPSIPVLTPILSPLIAGSNQNSGSGTTTTPTTSAAAPAQTSSSTGSSGGSTGGSTGGSSGGTTDGSSGGSTGGGSTNGGSTGTDTTGTGTGSTGGSTTTSPSTGDTGAGTPSGDGGAEGGTDSGTSTSGNSGSSSSGGSASTDSDGTGTSPSGNYNSSGDGATAPGLNVPGIANAGNIPSSSQSGSSAGSSAGSGSATATSGSTTSTNGAGGGNDTGTGGDPNTLGASSKGGLSGGAIAGIIICVLLLLIGLVVFVLRRRSRARRDQQANEWWFTRKRTSQTYGDRNSQEILAGAPSARSSFATTVDHSRDSPHANTFVIPPLPPMAEVGRAKATAPMFVLESSHFDSNSNLNSNARFSVGSAHSENSQYLVVHHRDSLNPEIGTPMSVRPFSPSESFAFPKPPEAASARNSVYSRPTSSAHSASGTFSAKDVDDVIPPTPALPRLHLLQSPISPSSNPFADNNPFDDPAAAAVNNVSVGEFAETETIRRPFHPTLPDELKVLPDDIVHIIQSFDDGWALVEKFDVKGKGKEGAEPQRGLIPVDCLREPGQDLPAFCAAKRMSSYTGPVADGGVHAL</sequence>
<feature type="region of interest" description="Disordered" evidence="1">
    <location>
        <begin position="57"/>
        <end position="260"/>
    </location>
</feature>
<name>A0A8S0X9H1_CYCAE</name>